<proteinExistence type="predicted"/>
<feature type="domain" description="HTH myb-type" evidence="6">
    <location>
        <begin position="647"/>
        <end position="706"/>
    </location>
</feature>
<keyword evidence="2" id="KW-0238">DNA-binding</keyword>
<dbReference type="SUPFAM" id="SSF46689">
    <property type="entry name" value="Homeodomain-like"/>
    <property type="match status" value="1"/>
</dbReference>
<accession>A0A7J8Q0D2</accession>
<dbReference type="InterPro" id="IPR009057">
    <property type="entry name" value="Homeodomain-like_sf"/>
</dbReference>
<dbReference type="InterPro" id="IPR017930">
    <property type="entry name" value="Myb_dom"/>
</dbReference>
<comment type="subcellular location">
    <subcellularLocation>
        <location evidence="1">Nucleus</location>
    </subcellularLocation>
</comment>
<keyword evidence="3" id="KW-0539">Nucleus</keyword>
<dbReference type="PANTHER" id="PTHR21717">
    <property type="entry name" value="TELOMERIC REPEAT BINDING PROTEIN"/>
    <property type="match status" value="1"/>
</dbReference>
<dbReference type="SMART" id="SM00717">
    <property type="entry name" value="SANT"/>
    <property type="match status" value="1"/>
</dbReference>
<evidence type="ECO:0000259" key="6">
    <source>
        <dbReference type="PROSITE" id="PS51294"/>
    </source>
</evidence>
<evidence type="ECO:0008006" key="9">
    <source>
        <dbReference type="Google" id="ProtNLM"/>
    </source>
</evidence>
<dbReference type="Pfam" id="PF23603">
    <property type="entry name" value="Ubiquitin_TPR1"/>
    <property type="match status" value="1"/>
</dbReference>
<dbReference type="GO" id="GO:0005634">
    <property type="term" value="C:nucleus"/>
    <property type="evidence" value="ECO:0007669"/>
    <property type="project" value="UniProtKB-SubCell"/>
</dbReference>
<dbReference type="InterPro" id="IPR057625">
    <property type="entry name" value="TPR1-6-like_ubiquitin"/>
</dbReference>
<evidence type="ECO:0000313" key="8">
    <source>
        <dbReference type="Proteomes" id="UP000593578"/>
    </source>
</evidence>
<dbReference type="InterPro" id="IPR029071">
    <property type="entry name" value="Ubiquitin-like_domsf"/>
</dbReference>
<dbReference type="PROSITE" id="PS51294">
    <property type="entry name" value="HTH_MYB"/>
    <property type="match status" value="1"/>
</dbReference>
<protein>
    <recommendedName>
        <fullName evidence="9">HTH myb-type domain-containing protein</fullName>
    </recommendedName>
</protein>
<feature type="compositionally biased region" description="Basic and acidic residues" evidence="4">
    <location>
        <begin position="117"/>
        <end position="130"/>
    </location>
</feature>
<dbReference type="InterPro" id="IPR001005">
    <property type="entry name" value="SANT/Myb"/>
</dbReference>
<feature type="region of interest" description="Disordered" evidence="4">
    <location>
        <begin position="99"/>
        <end position="161"/>
    </location>
</feature>
<gene>
    <name evidence="7" type="ORF">Gorai_011502</name>
</gene>
<evidence type="ECO:0000256" key="2">
    <source>
        <dbReference type="ARBA" id="ARBA00023125"/>
    </source>
</evidence>
<dbReference type="GO" id="GO:0042162">
    <property type="term" value="F:telomeric DNA binding"/>
    <property type="evidence" value="ECO:0007669"/>
    <property type="project" value="UniProtKB-ARBA"/>
</dbReference>
<dbReference type="InterPro" id="IPR031105">
    <property type="entry name" value="TRP_plant"/>
</dbReference>
<feature type="region of interest" description="Disordered" evidence="4">
    <location>
        <begin position="288"/>
        <end position="309"/>
    </location>
</feature>
<evidence type="ECO:0000256" key="1">
    <source>
        <dbReference type="ARBA" id="ARBA00004123"/>
    </source>
</evidence>
<dbReference type="Gene3D" id="1.10.246.220">
    <property type="match status" value="1"/>
</dbReference>
<dbReference type="Proteomes" id="UP000593578">
    <property type="component" value="Unassembled WGS sequence"/>
</dbReference>
<comment type="caution">
    <text evidence="7">The sequence shown here is derived from an EMBL/GenBank/DDBJ whole genome shotgun (WGS) entry which is preliminary data.</text>
</comment>
<feature type="non-terminal residue" evidence="7">
    <location>
        <position position="770"/>
    </location>
</feature>
<dbReference type="PANTHER" id="PTHR21717:SF70">
    <property type="entry name" value="TELOMERE REPEAT-BINDING PROTEIN 2-RELATED"/>
    <property type="match status" value="1"/>
</dbReference>
<evidence type="ECO:0000259" key="5">
    <source>
        <dbReference type="PROSITE" id="PS50090"/>
    </source>
</evidence>
<feature type="domain" description="Myb-like" evidence="5">
    <location>
        <begin position="647"/>
        <end position="702"/>
    </location>
</feature>
<evidence type="ECO:0000256" key="4">
    <source>
        <dbReference type="SAM" id="MobiDB-lite"/>
    </source>
</evidence>
<dbReference type="AlphaFoldDB" id="A0A7J8Q0D2"/>
<evidence type="ECO:0000313" key="7">
    <source>
        <dbReference type="EMBL" id="MBA0594602.1"/>
    </source>
</evidence>
<organism evidence="7 8">
    <name type="scientific">Gossypium raimondii</name>
    <name type="common">Peruvian cotton</name>
    <name type="synonym">Gossypium klotzschianum subsp. raimondii</name>
    <dbReference type="NCBI Taxonomy" id="29730"/>
    <lineage>
        <taxon>Eukaryota</taxon>
        <taxon>Viridiplantae</taxon>
        <taxon>Streptophyta</taxon>
        <taxon>Embryophyta</taxon>
        <taxon>Tracheophyta</taxon>
        <taxon>Spermatophyta</taxon>
        <taxon>Magnoliopsida</taxon>
        <taxon>eudicotyledons</taxon>
        <taxon>Gunneridae</taxon>
        <taxon>Pentapetalae</taxon>
        <taxon>rosids</taxon>
        <taxon>malvids</taxon>
        <taxon>Malvales</taxon>
        <taxon>Malvaceae</taxon>
        <taxon>Malvoideae</taxon>
        <taxon>Gossypium</taxon>
    </lineage>
</organism>
<evidence type="ECO:0000256" key="3">
    <source>
        <dbReference type="ARBA" id="ARBA00023242"/>
    </source>
</evidence>
<feature type="compositionally biased region" description="Polar residues" evidence="4">
    <location>
        <begin position="135"/>
        <end position="161"/>
    </location>
</feature>
<dbReference type="PROSITE" id="PS50090">
    <property type="entry name" value="MYB_LIKE"/>
    <property type="match status" value="1"/>
</dbReference>
<dbReference type="EMBL" id="JABEZZ010000009">
    <property type="protein sequence ID" value="MBA0594602.1"/>
    <property type="molecule type" value="Genomic_DNA"/>
</dbReference>
<dbReference type="CDD" id="cd11660">
    <property type="entry name" value="SANT_TRF"/>
    <property type="match status" value="1"/>
</dbReference>
<sequence length="770" mass="84973">SPGDGGLTVEYGIFHFLSDHVDLFEAYRQSESLVGVGGLNSHKRLDYGFNGYQVPTIPRATRSARKRVPFRKRVEGNRISAFDLLATVAGTLLLDKESSPASNKAWNAEDQSAVEKNNVKEERQDGDQSLKLETCNVSELVPQTNDPNYSSRESPSLQNGTQFGVTSAITTSERLDSQKLINGKIKNEMGGLACKVETGPFVSRTPGDCVEPVSENKVLTDEELDRTNKASSGEVADKCPLEDPLVLDGKPPAVVSSDSSIKAPSFGEHDPFISFPIQQYDVNVVSRDDDEKSSGCTHPSPIREPFRSTPRIGDRRIRKILASRYWKVALRSKNATYSNYDENLKSGYCNRSTYKRLRSGRNFPFKKRKFLHYTSESNSDGGTIGEGISDLPEKNINGKASILYSKMHGVTGESSSLADQRKSFNSRDPHVKLRIKSFRVPELFIEIPESATVGSLKRTVKEAVTAILGGGLCVGVLLQGKKVRDDNKTLLQTGISRDNQMDSLGFSLEPNPSHTSPSLCPGGSPLTLPHDIPLPLASLGEEANFLSDNSILIHEAAWFKCMELVSPGKYPANPGLVNQVTCHPSTEPCIPNACDFIESNNDCTASPTDMFDKSTTESKALVAVPAMSVETLAAVPVHKKSKQSEVAQRRIRRPFSISEVEALVQAVEKLGTGRWRDVKLRAFDNAKHRTYVDLKDKWKTLLHTARISPQQRRGEPVPQELLDRVLNAHTYWSQQQAKQQQQQLPESCLPHYNSTMIGSGRCDDDENILG</sequence>
<name>A0A7J8Q0D2_GOSRA</name>
<dbReference type="SUPFAM" id="SSF54236">
    <property type="entry name" value="Ubiquitin-like"/>
    <property type="match status" value="1"/>
</dbReference>
<reference evidence="7 8" key="1">
    <citation type="journal article" date="2019" name="Genome Biol. Evol.">
        <title>Insights into the evolution of the New World diploid cottons (Gossypium, subgenus Houzingenia) based on genome sequencing.</title>
        <authorList>
            <person name="Grover C.E."/>
            <person name="Arick M.A. 2nd"/>
            <person name="Thrash A."/>
            <person name="Conover J.L."/>
            <person name="Sanders W.S."/>
            <person name="Peterson D.G."/>
            <person name="Frelichowski J.E."/>
            <person name="Scheffler J.A."/>
            <person name="Scheffler B.E."/>
            <person name="Wendel J.F."/>
        </authorList>
    </citation>
    <scope>NUCLEOTIDE SEQUENCE [LARGE SCALE GENOMIC DNA]</scope>
    <source>
        <strain evidence="7">8</strain>
        <tissue evidence="7">Leaf</tissue>
    </source>
</reference>